<dbReference type="GO" id="GO:0045494">
    <property type="term" value="P:photoreceptor cell maintenance"/>
    <property type="evidence" value="ECO:0007669"/>
    <property type="project" value="InterPro"/>
</dbReference>
<dbReference type="AlphaFoldDB" id="A0A8J6FIQ0"/>
<protein>
    <recommendedName>
        <fullName evidence="2">Thioredoxin-like fold domain-containing protein</fullName>
    </recommendedName>
</protein>
<proteinExistence type="predicted"/>
<evidence type="ECO:0000259" key="2">
    <source>
        <dbReference type="Pfam" id="PF13905"/>
    </source>
</evidence>
<dbReference type="OrthoDB" id="189920at2759"/>
<dbReference type="Proteomes" id="UP000770717">
    <property type="component" value="Unassembled WGS sequence"/>
</dbReference>
<dbReference type="GO" id="GO:0005739">
    <property type="term" value="C:mitochondrion"/>
    <property type="evidence" value="ECO:0007669"/>
    <property type="project" value="TreeGrafter"/>
</dbReference>
<dbReference type="Pfam" id="PF13905">
    <property type="entry name" value="Thioredoxin_8"/>
    <property type="match status" value="1"/>
</dbReference>
<dbReference type="PANTHER" id="PTHR47109">
    <property type="entry name" value="NUCLEOREDOXIN-LIKE PROTEIN 1"/>
    <property type="match status" value="1"/>
</dbReference>
<comment type="caution">
    <text evidence="3">The sequence shown here is derived from an EMBL/GenBank/DDBJ whole genome shotgun (WGS) entry which is preliminary data.</text>
</comment>
<feature type="region of interest" description="Disordered" evidence="1">
    <location>
        <begin position="214"/>
        <end position="248"/>
    </location>
</feature>
<dbReference type="PANTHER" id="PTHR47109:SF1">
    <property type="entry name" value="NUCLEOREDOXIN-LIKE PROTEIN 1"/>
    <property type="match status" value="1"/>
</dbReference>
<dbReference type="InterPro" id="IPR029520">
    <property type="entry name" value="RdCVF"/>
</dbReference>
<keyword evidence="4" id="KW-1185">Reference proteome</keyword>
<dbReference type="EMBL" id="WNTK01000002">
    <property type="protein sequence ID" value="KAG9488698.1"/>
    <property type="molecule type" value="Genomic_DNA"/>
</dbReference>
<dbReference type="InterPro" id="IPR036249">
    <property type="entry name" value="Thioredoxin-like_sf"/>
</dbReference>
<organism evidence="3 4">
    <name type="scientific">Eleutherodactylus coqui</name>
    <name type="common">Puerto Rican coqui</name>
    <dbReference type="NCBI Taxonomy" id="57060"/>
    <lineage>
        <taxon>Eukaryota</taxon>
        <taxon>Metazoa</taxon>
        <taxon>Chordata</taxon>
        <taxon>Craniata</taxon>
        <taxon>Vertebrata</taxon>
        <taxon>Euteleostomi</taxon>
        <taxon>Amphibia</taxon>
        <taxon>Batrachia</taxon>
        <taxon>Anura</taxon>
        <taxon>Neobatrachia</taxon>
        <taxon>Hyloidea</taxon>
        <taxon>Eleutherodactylidae</taxon>
        <taxon>Eleutherodactylinae</taxon>
        <taxon>Eleutherodactylus</taxon>
        <taxon>Eleutherodactylus</taxon>
    </lineage>
</organism>
<dbReference type="InterPro" id="IPR012336">
    <property type="entry name" value="Thioredoxin-like_fold"/>
</dbReference>
<gene>
    <name evidence="3" type="ORF">GDO78_004956</name>
</gene>
<evidence type="ECO:0000313" key="3">
    <source>
        <dbReference type="EMBL" id="KAG9488698.1"/>
    </source>
</evidence>
<dbReference type="Gene3D" id="3.40.30.10">
    <property type="entry name" value="Glutaredoxin"/>
    <property type="match status" value="1"/>
</dbReference>
<name>A0A8J6FIQ0_ELECQ</name>
<evidence type="ECO:0000313" key="4">
    <source>
        <dbReference type="Proteomes" id="UP000770717"/>
    </source>
</evidence>
<evidence type="ECO:0000256" key="1">
    <source>
        <dbReference type="SAM" id="MobiDB-lite"/>
    </source>
</evidence>
<accession>A0A8J6FIQ0</accession>
<sequence length="248" mass="28977">MLKGYSEESRWKFYASQGFHLDQDNMAELFLGKVLLKNNSDLDELDTDREIWERLENRILLLYFAESGCLRCQEFAPLLKDFFTKLTDEFYVNRSSQLALVYVTRDRIEEEHDSFIRDMPKRWLLVPFEDEEFRRDLEVQFSVSEVPVLVVLKPSGEILSPNAVDEVTRLGPPCFKNWQEVSDIIDRSFLLPEFSDSTASRSFTDPIRRIKYKLEEEDDDDDKKKKKKERPGRDDDDDGGGGGGTGFF</sequence>
<feature type="domain" description="Thioredoxin-like fold" evidence="2">
    <location>
        <begin position="57"/>
        <end position="158"/>
    </location>
</feature>
<reference evidence="3" key="1">
    <citation type="thesis" date="2020" institute="ProQuest LLC" country="789 East Eisenhower Parkway, Ann Arbor, MI, USA">
        <title>Comparative Genomics and Chromosome Evolution.</title>
        <authorList>
            <person name="Mudd A.B."/>
        </authorList>
    </citation>
    <scope>NUCLEOTIDE SEQUENCE</scope>
    <source>
        <strain evidence="3">HN-11 Male</strain>
        <tissue evidence="3">Kidney and liver</tissue>
    </source>
</reference>
<dbReference type="SUPFAM" id="SSF52833">
    <property type="entry name" value="Thioredoxin-like"/>
    <property type="match status" value="1"/>
</dbReference>